<dbReference type="EMBL" id="RDQH01000338">
    <property type="protein sequence ID" value="RXH80801.1"/>
    <property type="molecule type" value="Genomic_DNA"/>
</dbReference>
<evidence type="ECO:0000313" key="8">
    <source>
        <dbReference type="Proteomes" id="UP000290289"/>
    </source>
</evidence>
<evidence type="ECO:0000259" key="6">
    <source>
        <dbReference type="PROSITE" id="PS51270"/>
    </source>
</evidence>
<protein>
    <recommendedName>
        <fullName evidence="9">CHY-type domain-containing protein</fullName>
    </recommendedName>
</protein>
<dbReference type="GO" id="GO:0061630">
    <property type="term" value="F:ubiquitin protein ligase activity"/>
    <property type="evidence" value="ECO:0007669"/>
    <property type="project" value="TreeGrafter"/>
</dbReference>
<dbReference type="InterPro" id="IPR037274">
    <property type="entry name" value="Znf_CHY_sf"/>
</dbReference>
<evidence type="ECO:0000256" key="3">
    <source>
        <dbReference type="ARBA" id="ARBA00022833"/>
    </source>
</evidence>
<dbReference type="SUPFAM" id="SSF57850">
    <property type="entry name" value="RING/U-box"/>
    <property type="match status" value="1"/>
</dbReference>
<dbReference type="SUPFAM" id="SSF161245">
    <property type="entry name" value="Zinc hairpin stack"/>
    <property type="match status" value="1"/>
</dbReference>
<evidence type="ECO:0000256" key="1">
    <source>
        <dbReference type="ARBA" id="ARBA00022723"/>
    </source>
</evidence>
<dbReference type="InterPro" id="IPR008913">
    <property type="entry name" value="Znf_CHY"/>
</dbReference>
<dbReference type="InterPro" id="IPR037275">
    <property type="entry name" value="Znf_CTCHY_sf"/>
</dbReference>
<evidence type="ECO:0000313" key="7">
    <source>
        <dbReference type="EMBL" id="RXH80801.1"/>
    </source>
</evidence>
<dbReference type="GO" id="GO:0008270">
    <property type="term" value="F:zinc ion binding"/>
    <property type="evidence" value="ECO:0007669"/>
    <property type="project" value="UniProtKB-KW"/>
</dbReference>
<sequence>MDGGFEPQVSIDDDHSHQKVNSLTEMVSGNFGCAHYRRRCKIRAPCCDQIFDCRHCHNEAKNSLEVDPLDRHDVPRHDVKRIICSLCNKEQDVQQLCIQCGVCMGNYFCSKCKFFDDDVSKKQYHCDECGICRLDFFLHFCKSFFIDKSLHVSKSVLIVFTELEVGRIFSTVTNVSNLDISIYILGCCYSNALKDSHNCVEKAMHHNCPVCFEVKFGGYHVQVLREIWKVNILSNKLMTFSLFFKIWIYIEAPSSVRQLTSVFVQFLFDTREDITVLRCGHTIHLECVKEMQRHFQYSCPVCSKSFRDMSRVWEKLDEEVAGTLMPLKYLNKMVWILCNDCGEISEVNFHIVGHKCLKCKSYNTRRTRGGPASCSSRITATMR</sequence>
<dbReference type="STRING" id="3750.A0A498IH04"/>
<evidence type="ECO:0000256" key="4">
    <source>
        <dbReference type="PROSITE-ProRule" id="PRU00601"/>
    </source>
</evidence>
<comment type="caution">
    <text evidence="7">The sequence shown here is derived from an EMBL/GenBank/DDBJ whole genome shotgun (WGS) entry which is preliminary data.</text>
</comment>
<feature type="domain" description="CTCHY-type" evidence="6">
    <location>
        <begin position="104"/>
        <end position="207"/>
    </location>
</feature>
<dbReference type="GO" id="GO:0005634">
    <property type="term" value="C:nucleus"/>
    <property type="evidence" value="ECO:0007669"/>
    <property type="project" value="TreeGrafter"/>
</dbReference>
<dbReference type="Gene3D" id="2.20.28.10">
    <property type="match status" value="1"/>
</dbReference>
<evidence type="ECO:0000256" key="2">
    <source>
        <dbReference type="ARBA" id="ARBA00022771"/>
    </source>
</evidence>
<dbReference type="PANTHER" id="PTHR21319:SF54">
    <property type="entry name" value="E3 UBIQUITIN-PROTEIN LIGASE RZFP34-LIKE"/>
    <property type="match status" value="1"/>
</dbReference>
<dbReference type="PROSITE" id="PS51270">
    <property type="entry name" value="ZF_CTCHY"/>
    <property type="match status" value="1"/>
</dbReference>
<keyword evidence="3" id="KW-0862">Zinc</keyword>
<dbReference type="PROSITE" id="PS51266">
    <property type="entry name" value="ZF_CHY"/>
    <property type="match status" value="1"/>
</dbReference>
<dbReference type="GO" id="GO:0006511">
    <property type="term" value="P:ubiquitin-dependent protein catabolic process"/>
    <property type="evidence" value="ECO:0007669"/>
    <property type="project" value="TreeGrafter"/>
</dbReference>
<name>A0A498IH04_MALDO</name>
<dbReference type="GO" id="GO:0016567">
    <property type="term" value="P:protein ubiquitination"/>
    <property type="evidence" value="ECO:0007669"/>
    <property type="project" value="TreeGrafter"/>
</dbReference>
<dbReference type="InterPro" id="IPR017921">
    <property type="entry name" value="Znf_CTCHY"/>
</dbReference>
<dbReference type="PANTHER" id="PTHR21319">
    <property type="entry name" value="RING FINGER AND CHY ZINC FINGER DOMAIN-CONTAINING PROTEIN 1"/>
    <property type="match status" value="1"/>
</dbReference>
<feature type="domain" description="CHY-type" evidence="5">
    <location>
        <begin position="26"/>
        <end position="102"/>
    </location>
</feature>
<reference evidence="7 8" key="1">
    <citation type="submission" date="2018-10" db="EMBL/GenBank/DDBJ databases">
        <title>A high-quality apple genome assembly.</title>
        <authorList>
            <person name="Hu J."/>
        </authorList>
    </citation>
    <scope>NUCLEOTIDE SEQUENCE [LARGE SCALE GENOMIC DNA]</scope>
    <source>
        <strain evidence="8">cv. HFTH1</strain>
        <tissue evidence="7">Young leaf</tissue>
    </source>
</reference>
<keyword evidence="2 4" id="KW-0863">Zinc-finger</keyword>
<dbReference type="SUPFAM" id="SSF161219">
    <property type="entry name" value="CHY zinc finger-like"/>
    <property type="match status" value="1"/>
</dbReference>
<dbReference type="Pfam" id="PF14599">
    <property type="entry name" value="zinc_ribbon_6"/>
    <property type="match status" value="1"/>
</dbReference>
<evidence type="ECO:0008006" key="9">
    <source>
        <dbReference type="Google" id="ProtNLM"/>
    </source>
</evidence>
<dbReference type="Pfam" id="PF05495">
    <property type="entry name" value="zf-CHY"/>
    <property type="match status" value="1"/>
</dbReference>
<keyword evidence="1" id="KW-0479">Metal-binding</keyword>
<accession>A0A498IH04</accession>
<organism evidence="7 8">
    <name type="scientific">Malus domestica</name>
    <name type="common">Apple</name>
    <name type="synonym">Pyrus malus</name>
    <dbReference type="NCBI Taxonomy" id="3750"/>
    <lineage>
        <taxon>Eukaryota</taxon>
        <taxon>Viridiplantae</taxon>
        <taxon>Streptophyta</taxon>
        <taxon>Embryophyta</taxon>
        <taxon>Tracheophyta</taxon>
        <taxon>Spermatophyta</taxon>
        <taxon>Magnoliopsida</taxon>
        <taxon>eudicotyledons</taxon>
        <taxon>Gunneridae</taxon>
        <taxon>Pentapetalae</taxon>
        <taxon>rosids</taxon>
        <taxon>fabids</taxon>
        <taxon>Rosales</taxon>
        <taxon>Rosaceae</taxon>
        <taxon>Amygdaloideae</taxon>
        <taxon>Maleae</taxon>
        <taxon>Malus</taxon>
    </lineage>
</organism>
<dbReference type="InterPro" id="IPR039512">
    <property type="entry name" value="RCHY1_zinc-ribbon"/>
</dbReference>
<evidence type="ECO:0000259" key="5">
    <source>
        <dbReference type="PROSITE" id="PS51266"/>
    </source>
</evidence>
<proteinExistence type="predicted"/>
<dbReference type="Gene3D" id="3.30.40.10">
    <property type="entry name" value="Zinc/RING finger domain, C3HC4 (zinc finger)"/>
    <property type="match status" value="1"/>
</dbReference>
<dbReference type="Proteomes" id="UP000290289">
    <property type="component" value="Chromosome 12"/>
</dbReference>
<dbReference type="InterPro" id="IPR013083">
    <property type="entry name" value="Znf_RING/FYVE/PHD"/>
</dbReference>
<dbReference type="AlphaFoldDB" id="A0A498IH04"/>
<keyword evidence="8" id="KW-1185">Reference proteome</keyword>
<gene>
    <name evidence="7" type="ORF">DVH24_004715</name>
</gene>